<feature type="region of interest" description="Disordered" evidence="1">
    <location>
        <begin position="379"/>
        <end position="399"/>
    </location>
</feature>
<comment type="caution">
    <text evidence="3">The sequence shown here is derived from an EMBL/GenBank/DDBJ whole genome shotgun (WGS) entry which is preliminary data.</text>
</comment>
<protein>
    <recommendedName>
        <fullName evidence="2">Zinc finger PMZ-type domain-containing protein</fullName>
    </recommendedName>
</protein>
<feature type="region of interest" description="Disordered" evidence="1">
    <location>
        <begin position="267"/>
        <end position="342"/>
    </location>
</feature>
<dbReference type="EMBL" id="WHWC01000011">
    <property type="protein sequence ID" value="KAG8373643.1"/>
    <property type="molecule type" value="Genomic_DNA"/>
</dbReference>
<feature type="compositionally biased region" description="Low complexity" evidence="1">
    <location>
        <begin position="284"/>
        <end position="314"/>
    </location>
</feature>
<dbReference type="AlphaFoldDB" id="A0AAV6X3D9"/>
<feature type="domain" description="Zinc finger PMZ-type" evidence="2">
    <location>
        <begin position="145"/>
        <end position="172"/>
    </location>
</feature>
<gene>
    <name evidence="3" type="ORF">BUALT_Bualt11G0045600</name>
</gene>
<evidence type="ECO:0000313" key="4">
    <source>
        <dbReference type="Proteomes" id="UP000826271"/>
    </source>
</evidence>
<name>A0AAV6X3D9_9LAMI</name>
<reference evidence="3" key="1">
    <citation type="submission" date="2019-10" db="EMBL/GenBank/DDBJ databases">
        <authorList>
            <person name="Zhang R."/>
            <person name="Pan Y."/>
            <person name="Wang J."/>
            <person name="Ma R."/>
            <person name="Yu S."/>
        </authorList>
    </citation>
    <scope>NUCLEOTIDE SEQUENCE</scope>
    <source>
        <strain evidence="3">LA-IB0</strain>
        <tissue evidence="3">Leaf</tissue>
    </source>
</reference>
<dbReference type="PANTHER" id="PTHR31973:SF187">
    <property type="entry name" value="MUTATOR TRANSPOSASE MUDRA PROTEIN"/>
    <property type="match status" value="1"/>
</dbReference>
<evidence type="ECO:0000256" key="1">
    <source>
        <dbReference type="SAM" id="MobiDB-lite"/>
    </source>
</evidence>
<organism evidence="3 4">
    <name type="scientific">Buddleja alternifolia</name>
    <dbReference type="NCBI Taxonomy" id="168488"/>
    <lineage>
        <taxon>Eukaryota</taxon>
        <taxon>Viridiplantae</taxon>
        <taxon>Streptophyta</taxon>
        <taxon>Embryophyta</taxon>
        <taxon>Tracheophyta</taxon>
        <taxon>Spermatophyta</taxon>
        <taxon>Magnoliopsida</taxon>
        <taxon>eudicotyledons</taxon>
        <taxon>Gunneridae</taxon>
        <taxon>Pentapetalae</taxon>
        <taxon>asterids</taxon>
        <taxon>lamiids</taxon>
        <taxon>Lamiales</taxon>
        <taxon>Scrophulariaceae</taxon>
        <taxon>Buddlejeae</taxon>
        <taxon>Buddleja</taxon>
    </lineage>
</organism>
<evidence type="ECO:0000313" key="3">
    <source>
        <dbReference type="EMBL" id="KAG8373643.1"/>
    </source>
</evidence>
<proteinExistence type="predicted"/>
<dbReference type="InterPro" id="IPR006564">
    <property type="entry name" value="Znf_PMZ"/>
</dbReference>
<dbReference type="PANTHER" id="PTHR31973">
    <property type="entry name" value="POLYPROTEIN, PUTATIVE-RELATED"/>
    <property type="match status" value="1"/>
</dbReference>
<feature type="compositionally biased region" description="Low complexity" evidence="1">
    <location>
        <begin position="379"/>
        <end position="392"/>
    </location>
</feature>
<dbReference type="SMART" id="SM00575">
    <property type="entry name" value="ZnF_PMZ"/>
    <property type="match status" value="1"/>
</dbReference>
<keyword evidence="4" id="KW-1185">Reference proteome</keyword>
<evidence type="ECO:0000259" key="2">
    <source>
        <dbReference type="SMART" id="SM00575"/>
    </source>
</evidence>
<accession>A0AAV6X3D9</accession>
<sequence length="612" mass="66967">MNGPGDINVDESINVPENINENINVEKHINVGGDHEGGVGCDSEGDEDKSDTSSISDCHSWIPIIGLDGCFVKGIFKGQLLFAVGRDGNDNIYPIAMAYVEVKKFETWDCFLNLLLRDIGSQREKGWAFISDRYLETHIVFLRDRHCSCGMFQLVGYPYFHAIAACNYHRLEAEDFVDDYLKKDTYLRVYRHMINPVPGMHEFEESSLGSIYPPHVKIRAGRPKTKRIKDANDTNPSVVSRRGFTHICGICGEIGQNRVGCPLRPGAPEDCTQSTPQHPPPPKSTQSSSFNPQQPQSAPQVLPQSEVPPQSVPQFATESGEVLPQSTTESVEMAPQSVPEDHDFIEVEVPPEYYQEGSRENVTSMVREVVDSYKLKNTSDGATSMATTTSATPSMKKNASSSMQRTASSHQTSRLKNLLHIPMYFDVEQGIEPSEDMMDELRPGPLRVQVKGSIAALQIQVAELLKGMNVLMVVDANAAAAVASYATVVQLNASNLYHPHLGAIASTDVGITAPIPALQTFDGTDPLKWLARMKQHFNIHPFTDALKFQVVMVAMDGATLHCHAGATKGYGAVSGNLAAILKFVTGESYHRTTTAIGSPCPTCRDRTTAASA</sequence>
<dbReference type="GO" id="GO:0008270">
    <property type="term" value="F:zinc ion binding"/>
    <property type="evidence" value="ECO:0007669"/>
    <property type="project" value="InterPro"/>
</dbReference>
<dbReference type="Proteomes" id="UP000826271">
    <property type="component" value="Unassembled WGS sequence"/>
</dbReference>